<evidence type="ECO:0000256" key="4">
    <source>
        <dbReference type="ARBA" id="ARBA00022679"/>
    </source>
</evidence>
<reference evidence="8 9" key="1">
    <citation type="submission" date="2016-10" db="EMBL/GenBank/DDBJ databases">
        <title>Genome of airborne Acinetobacter sp. 5-2Ac02 in the hospital environment: Species near to Acinetobacter towneri.</title>
        <authorList>
            <person name="Barbosa B."/>
            <person name="Fernandez-Garcia L."/>
            <person name="Gato E."/>
            <person name="Leao R."/>
            <person name="Albano R."/>
            <person name="Fernandez B."/>
            <person name="Fernandez-Cuenca F."/>
            <person name="Marques E."/>
            <person name="Tomas M."/>
        </authorList>
    </citation>
    <scope>NUCLEOTIDE SEQUENCE [LARGE SCALE GENOMIC DNA]</scope>
    <source>
        <strain evidence="8 9">5-2Ac02</strain>
    </source>
</reference>
<dbReference type="UniPathway" id="UPA00056">
    <property type="reaction ID" value="UER00093"/>
</dbReference>
<comment type="function">
    <text evidence="7">Catalyzes the formation of 4-diphosphocytidyl-2-C-methyl-D-erythritol from CTP and 2-C-methyl-D-erythritol 4-phosphate (MEP).</text>
</comment>
<gene>
    <name evidence="7" type="primary">ispD</name>
    <name evidence="8" type="ORF">BJN41_09330</name>
</gene>
<evidence type="ECO:0000313" key="8">
    <source>
        <dbReference type="EMBL" id="OFE43245.1"/>
    </source>
</evidence>
<evidence type="ECO:0000256" key="7">
    <source>
        <dbReference type="HAMAP-Rule" id="MF_00108"/>
    </source>
</evidence>
<evidence type="ECO:0000256" key="6">
    <source>
        <dbReference type="ARBA" id="ARBA00023229"/>
    </source>
</evidence>
<dbReference type="EMBL" id="MKQS01000014">
    <property type="protein sequence ID" value="OFE43245.1"/>
    <property type="molecule type" value="Genomic_DNA"/>
</dbReference>
<comment type="catalytic activity">
    <reaction evidence="1 7">
        <text>2-C-methyl-D-erythritol 4-phosphate + CTP + H(+) = 4-CDP-2-C-methyl-D-erythritol + diphosphate</text>
        <dbReference type="Rhea" id="RHEA:13429"/>
        <dbReference type="ChEBI" id="CHEBI:15378"/>
        <dbReference type="ChEBI" id="CHEBI:33019"/>
        <dbReference type="ChEBI" id="CHEBI:37563"/>
        <dbReference type="ChEBI" id="CHEBI:57823"/>
        <dbReference type="ChEBI" id="CHEBI:58262"/>
        <dbReference type="EC" id="2.7.7.60"/>
    </reaction>
</comment>
<evidence type="ECO:0000256" key="1">
    <source>
        <dbReference type="ARBA" id="ARBA00001282"/>
    </source>
</evidence>
<protein>
    <recommendedName>
        <fullName evidence="7">2-C-methyl-D-erythritol 4-phosphate cytidylyltransferase</fullName>
        <ecNumber evidence="7">2.7.7.60</ecNumber>
    </recommendedName>
    <alternativeName>
        <fullName evidence="7">4-diphosphocytidyl-2C-methyl-D-erythritol synthase</fullName>
    </alternativeName>
    <alternativeName>
        <fullName evidence="7">MEP cytidylyltransferase</fullName>
        <shortName evidence="7">MCT</shortName>
    </alternativeName>
</protein>
<dbReference type="InterPro" id="IPR050088">
    <property type="entry name" value="IspD/TarI_cytidylyltransf_bact"/>
</dbReference>
<evidence type="ECO:0000313" key="9">
    <source>
        <dbReference type="Proteomes" id="UP000186931"/>
    </source>
</evidence>
<dbReference type="InterPro" id="IPR018294">
    <property type="entry name" value="ISPD_synthase_CS"/>
</dbReference>
<dbReference type="InterPro" id="IPR001228">
    <property type="entry name" value="IspD"/>
</dbReference>
<organism evidence="8 9">
    <name type="scientific">Acinetobacter towneri</name>
    <dbReference type="NCBI Taxonomy" id="202956"/>
    <lineage>
        <taxon>Bacteria</taxon>
        <taxon>Pseudomonadati</taxon>
        <taxon>Pseudomonadota</taxon>
        <taxon>Gammaproteobacteria</taxon>
        <taxon>Moraxellales</taxon>
        <taxon>Moraxellaceae</taxon>
        <taxon>Acinetobacter</taxon>
    </lineage>
</organism>
<keyword evidence="6 7" id="KW-0414">Isoprene biosynthesis</keyword>
<evidence type="ECO:0000256" key="3">
    <source>
        <dbReference type="ARBA" id="ARBA00009789"/>
    </source>
</evidence>
<dbReference type="STRING" id="202956.BJN41_09330"/>
<dbReference type="Gene3D" id="3.90.550.10">
    <property type="entry name" value="Spore Coat Polysaccharide Biosynthesis Protein SpsA, Chain A"/>
    <property type="match status" value="1"/>
</dbReference>
<proteinExistence type="inferred from homology"/>
<dbReference type="CDD" id="cd02516">
    <property type="entry name" value="CDP-ME_synthetase"/>
    <property type="match status" value="1"/>
</dbReference>
<name>A0A1E8E0R0_9GAMM</name>
<feature type="site" description="Positions MEP for the nucleophilic attack" evidence="7">
    <location>
        <position position="223"/>
    </location>
</feature>
<feature type="site" description="Transition state stabilizer" evidence="7">
    <location>
        <position position="35"/>
    </location>
</feature>
<keyword evidence="4 7" id="KW-0808">Transferase</keyword>
<dbReference type="PROSITE" id="PS01295">
    <property type="entry name" value="ISPD"/>
    <property type="match status" value="1"/>
</dbReference>
<keyword evidence="5 7" id="KW-0548">Nucleotidyltransferase</keyword>
<dbReference type="Proteomes" id="UP000186931">
    <property type="component" value="Unassembled WGS sequence"/>
</dbReference>
<accession>A0A1E8E0R0</accession>
<feature type="site" description="Positions MEP for the nucleophilic attack" evidence="7">
    <location>
        <position position="167"/>
    </location>
</feature>
<comment type="similarity">
    <text evidence="3 7">Belongs to the IspD/TarI cytidylyltransferase family. IspD subfamily.</text>
</comment>
<dbReference type="GO" id="GO:0019288">
    <property type="term" value="P:isopentenyl diphosphate biosynthetic process, methylerythritol 4-phosphate pathway"/>
    <property type="evidence" value="ECO:0007669"/>
    <property type="project" value="UniProtKB-UniRule"/>
</dbReference>
<feature type="site" description="Transition state stabilizer" evidence="7">
    <location>
        <position position="28"/>
    </location>
</feature>
<dbReference type="SUPFAM" id="SSF53448">
    <property type="entry name" value="Nucleotide-diphospho-sugar transferases"/>
    <property type="match status" value="1"/>
</dbReference>
<dbReference type="HAMAP" id="MF_00108">
    <property type="entry name" value="IspD"/>
    <property type="match status" value="1"/>
</dbReference>
<dbReference type="eggNOG" id="COG1211">
    <property type="taxonomic scope" value="Bacteria"/>
</dbReference>
<dbReference type="EC" id="2.7.7.60" evidence="7"/>
<dbReference type="PANTHER" id="PTHR32125:SF4">
    <property type="entry name" value="2-C-METHYL-D-ERYTHRITOL 4-PHOSPHATE CYTIDYLYLTRANSFERASE, CHLOROPLASTIC"/>
    <property type="match status" value="1"/>
</dbReference>
<dbReference type="GO" id="GO:0050518">
    <property type="term" value="F:2-C-methyl-D-erythritol 4-phosphate cytidylyltransferase activity"/>
    <property type="evidence" value="ECO:0007669"/>
    <property type="project" value="UniProtKB-UniRule"/>
</dbReference>
<evidence type="ECO:0000256" key="5">
    <source>
        <dbReference type="ARBA" id="ARBA00022695"/>
    </source>
</evidence>
<dbReference type="FunFam" id="3.90.550.10:FF:000003">
    <property type="entry name" value="2-C-methyl-D-erythritol 4-phosphate cytidylyltransferase"/>
    <property type="match status" value="1"/>
</dbReference>
<comment type="pathway">
    <text evidence="2 7">Isoprenoid biosynthesis; isopentenyl diphosphate biosynthesis via DXP pathway; isopentenyl diphosphate from 1-deoxy-D-xylulose 5-phosphate: step 2/6.</text>
</comment>
<dbReference type="RefSeq" id="WP_070154622.1">
    <property type="nucleotide sequence ID" value="NZ_MKQS01000014.1"/>
</dbReference>
<dbReference type="AlphaFoldDB" id="A0A1E8E0R0"/>
<dbReference type="NCBIfam" id="TIGR00453">
    <property type="entry name" value="ispD"/>
    <property type="match status" value="1"/>
</dbReference>
<dbReference type="Pfam" id="PF01128">
    <property type="entry name" value="IspD"/>
    <property type="match status" value="1"/>
</dbReference>
<evidence type="ECO:0000256" key="2">
    <source>
        <dbReference type="ARBA" id="ARBA00004787"/>
    </source>
</evidence>
<dbReference type="InterPro" id="IPR029044">
    <property type="entry name" value="Nucleotide-diphossugar_trans"/>
</dbReference>
<dbReference type="PANTHER" id="PTHR32125">
    <property type="entry name" value="2-C-METHYL-D-ERYTHRITOL 4-PHOSPHATE CYTIDYLYLTRANSFERASE, CHLOROPLASTIC"/>
    <property type="match status" value="1"/>
</dbReference>
<sequence length="243" mass="26691">MNHNNLQHQPPRHPKLWAVIPAAGSGRRFSRTDLKQYQYIQDQTVLEHSIARLNHLPLAGYVLAIGQADDVAQSLNLAQKAKAHFCAGGSERVDSVLNALHYLSEIAHADDWVLVHDAARPCVTVACLEQLYQTALATDQSTILAIPVRDTLKKISQGTKIETTVSRDQLWQAQTPQIAKLDVLKTAIESALKQQLTITDEASALEAAGQIVNVVQGRSDNIKITYPDDLELARLILASQQLG</sequence>
<dbReference type="InterPro" id="IPR034683">
    <property type="entry name" value="IspD/TarI"/>
</dbReference>
<comment type="caution">
    <text evidence="8">The sequence shown here is derived from an EMBL/GenBank/DDBJ whole genome shotgun (WGS) entry which is preliminary data.</text>
</comment>